<reference evidence="2" key="2">
    <citation type="journal article" date="2023" name="IMA Fungus">
        <title>Comparative genomic study of the Penicillium genus elucidates a diverse pangenome and 15 lateral gene transfer events.</title>
        <authorList>
            <person name="Petersen C."/>
            <person name="Sorensen T."/>
            <person name="Nielsen M.R."/>
            <person name="Sondergaard T.E."/>
            <person name="Sorensen J.L."/>
            <person name="Fitzpatrick D.A."/>
            <person name="Frisvad J.C."/>
            <person name="Nielsen K.L."/>
        </authorList>
    </citation>
    <scope>NUCLEOTIDE SEQUENCE</scope>
    <source>
        <strain evidence="2">IBT 29495</strain>
    </source>
</reference>
<proteinExistence type="predicted"/>
<keyword evidence="3" id="KW-1185">Reference proteome</keyword>
<dbReference type="AlphaFoldDB" id="A0A9X0C0V2"/>
<organism evidence="2 3">
    <name type="scientific">Penicillium fimorum</name>
    <dbReference type="NCBI Taxonomy" id="1882269"/>
    <lineage>
        <taxon>Eukaryota</taxon>
        <taxon>Fungi</taxon>
        <taxon>Dikarya</taxon>
        <taxon>Ascomycota</taxon>
        <taxon>Pezizomycotina</taxon>
        <taxon>Eurotiomycetes</taxon>
        <taxon>Eurotiomycetidae</taxon>
        <taxon>Eurotiales</taxon>
        <taxon>Aspergillaceae</taxon>
        <taxon>Penicillium</taxon>
    </lineage>
</organism>
<feature type="compositionally biased region" description="Basic and acidic residues" evidence="1">
    <location>
        <begin position="71"/>
        <end position="81"/>
    </location>
</feature>
<evidence type="ECO:0000313" key="3">
    <source>
        <dbReference type="Proteomes" id="UP001149954"/>
    </source>
</evidence>
<feature type="region of interest" description="Disordered" evidence="1">
    <location>
        <begin position="71"/>
        <end position="93"/>
    </location>
</feature>
<accession>A0A9X0C0V2</accession>
<gene>
    <name evidence="2" type="ORF">N7463_010015</name>
</gene>
<dbReference type="EMBL" id="JAPWDS010000006">
    <property type="protein sequence ID" value="KAJ5493928.1"/>
    <property type="molecule type" value="Genomic_DNA"/>
</dbReference>
<name>A0A9X0C0V2_9EURO</name>
<sequence>MLFADWEEPEAALVDQAEDVEGKLTPEEQMGVVLPMKAELKVNEKNSRSLMAKLPRSNSQVKRFRKEFDENKVKSNDDTPRRVTGQNGVIIDW</sequence>
<dbReference type="OrthoDB" id="4368319at2759"/>
<comment type="caution">
    <text evidence="2">The sequence shown here is derived from an EMBL/GenBank/DDBJ whole genome shotgun (WGS) entry which is preliminary data.</text>
</comment>
<protein>
    <submittedName>
        <fullName evidence="2">Uncharacterized protein</fullName>
    </submittedName>
</protein>
<reference evidence="2" key="1">
    <citation type="submission" date="2022-12" db="EMBL/GenBank/DDBJ databases">
        <authorList>
            <person name="Petersen C."/>
        </authorList>
    </citation>
    <scope>NUCLEOTIDE SEQUENCE</scope>
    <source>
        <strain evidence="2">IBT 29495</strain>
    </source>
</reference>
<evidence type="ECO:0000256" key="1">
    <source>
        <dbReference type="SAM" id="MobiDB-lite"/>
    </source>
</evidence>
<dbReference type="Proteomes" id="UP001149954">
    <property type="component" value="Unassembled WGS sequence"/>
</dbReference>
<evidence type="ECO:0000313" key="2">
    <source>
        <dbReference type="EMBL" id="KAJ5493928.1"/>
    </source>
</evidence>